<reference evidence="1" key="2">
    <citation type="submission" date="2025-08" db="UniProtKB">
        <authorList>
            <consortium name="Ensembl"/>
        </authorList>
    </citation>
    <scope>IDENTIFICATION</scope>
</reference>
<sequence>SLFSLSSGRLEVEIQVSVVQAFFKEASFLASLPASGIPIRTTLDNSTTVQYAGLLHQLTMKAKSTVRDIDPQNDLTFLRIRSKKHEIMVAPDKEYLLIVIQNPCE</sequence>
<evidence type="ECO:0000313" key="1">
    <source>
        <dbReference type="Ensembl" id="ENSOARP00020059380.1"/>
    </source>
</evidence>
<dbReference type="Ensembl" id="ENSOART00020057559.1">
    <property type="protein sequence ID" value="ENSOARP00020059380.1"/>
    <property type="gene ID" value="ENSOARG00020003305.2"/>
</dbReference>
<protein>
    <submittedName>
        <fullName evidence="1">Dynein light chain roadblock-type 2</fullName>
    </submittedName>
</protein>
<reference evidence="1" key="3">
    <citation type="submission" date="2025-09" db="UniProtKB">
        <authorList>
            <consortium name="Ensembl"/>
        </authorList>
    </citation>
    <scope>IDENTIFICATION</scope>
</reference>
<proteinExistence type="predicted"/>
<accession>A0AC11EJP9</accession>
<name>A0AC11EJP9_SHEEP</name>
<organism evidence="1">
    <name type="scientific">Ovis aries</name>
    <name type="common">Sheep</name>
    <dbReference type="NCBI Taxonomy" id="9940"/>
    <lineage>
        <taxon>Eukaryota</taxon>
        <taxon>Metazoa</taxon>
        <taxon>Chordata</taxon>
        <taxon>Craniata</taxon>
        <taxon>Vertebrata</taxon>
        <taxon>Euteleostomi</taxon>
        <taxon>Mammalia</taxon>
        <taxon>Eutheria</taxon>
        <taxon>Laurasiatheria</taxon>
        <taxon>Artiodactyla</taxon>
        <taxon>Ruminantia</taxon>
        <taxon>Pecora</taxon>
        <taxon>Bovidae</taxon>
        <taxon>Caprinae</taxon>
        <taxon>Ovis</taxon>
    </lineage>
</organism>
<gene>
    <name evidence="1" type="primary">DYNLRB2</name>
</gene>
<reference evidence="1" key="1">
    <citation type="submission" date="2020-11" db="EMBL/GenBank/DDBJ databases">
        <authorList>
            <person name="Davenport K.M."/>
            <person name="Bickhart D.M."/>
            <person name="Smith T.P.L."/>
            <person name="Murdoch B.M."/>
            <person name="Rosen B.D."/>
        </authorList>
    </citation>
    <scope>NUCLEOTIDE SEQUENCE [LARGE SCALE GENOMIC DNA]</scope>
    <source>
        <strain evidence="1">OAR_USU_Benz2616</strain>
    </source>
</reference>